<dbReference type="GO" id="GO:0005524">
    <property type="term" value="F:ATP binding"/>
    <property type="evidence" value="ECO:0007669"/>
    <property type="project" value="UniProtKB-KW"/>
</dbReference>
<reference evidence="11 12" key="1">
    <citation type="journal article" date="2012" name="Environ. Microbiol.">
        <title>The genome sequence of Desulfatibacillum alkenivorans AK-01: a blueprint for anaerobic alkane oxidation.</title>
        <authorList>
            <person name="Callaghan A.V."/>
            <person name="Morris B.E."/>
            <person name="Pereira I.A."/>
            <person name="McInerney M.J."/>
            <person name="Austin R.N."/>
            <person name="Groves J.T."/>
            <person name="Kukor J.J."/>
            <person name="Suflita J.M."/>
            <person name="Young L.Y."/>
            <person name="Zylstra G.J."/>
            <person name="Wawrik B."/>
        </authorList>
    </citation>
    <scope>NUCLEOTIDE SEQUENCE [LARGE SCALE GENOMIC DNA]</scope>
    <source>
        <strain evidence="11 12">AK-01</strain>
    </source>
</reference>
<accession>B8FJ91</accession>
<dbReference type="Proteomes" id="UP000000739">
    <property type="component" value="Chromosome"/>
</dbReference>
<dbReference type="GO" id="GO:0002949">
    <property type="term" value="P:tRNA threonylcarbamoyladenosine modification"/>
    <property type="evidence" value="ECO:0007669"/>
    <property type="project" value="InterPro"/>
</dbReference>
<sequence>MPEYSRTFETNTASQTQDLGRRLGKTLKKGCVIALVGDLGAGKTCFVQGLARGLGVPEEVPITSPSYTLVNEYPARLTLQHADLYRLTGDADLEDIGLFDLADDQSVVVVEWADRSDFEDLKPDLFIHISAIEEMKRKIFLHPTGQPMVNLIKGLIFKF</sequence>
<dbReference type="HOGENOM" id="CLU_087829_5_0_7"/>
<keyword evidence="5" id="KW-0819">tRNA processing</keyword>
<proteinExistence type="inferred from homology"/>
<dbReference type="GO" id="GO:0005737">
    <property type="term" value="C:cytoplasm"/>
    <property type="evidence" value="ECO:0007669"/>
    <property type="project" value="UniProtKB-SubCell"/>
</dbReference>
<dbReference type="KEGG" id="dal:Dalk_3329"/>
<comment type="similarity">
    <text evidence="2">Belongs to the TsaE family.</text>
</comment>
<evidence type="ECO:0000256" key="4">
    <source>
        <dbReference type="ARBA" id="ARBA00022490"/>
    </source>
</evidence>
<dbReference type="InterPro" id="IPR003442">
    <property type="entry name" value="T6A_TsaE"/>
</dbReference>
<dbReference type="PANTHER" id="PTHR33540:SF2">
    <property type="entry name" value="TRNA THREONYLCARBAMOYLADENOSINE BIOSYNTHESIS PROTEIN TSAE"/>
    <property type="match status" value="1"/>
</dbReference>
<evidence type="ECO:0000256" key="9">
    <source>
        <dbReference type="ARBA" id="ARBA00022842"/>
    </source>
</evidence>
<dbReference type="EMBL" id="CP001322">
    <property type="protein sequence ID" value="ACL05018.1"/>
    <property type="molecule type" value="Genomic_DNA"/>
</dbReference>
<name>B8FJ91_DESAL</name>
<keyword evidence="8" id="KW-0067">ATP-binding</keyword>
<evidence type="ECO:0000256" key="2">
    <source>
        <dbReference type="ARBA" id="ARBA00007599"/>
    </source>
</evidence>
<dbReference type="Pfam" id="PF02367">
    <property type="entry name" value="TsaE"/>
    <property type="match status" value="1"/>
</dbReference>
<dbReference type="RefSeq" id="WP_015948076.1">
    <property type="nucleotide sequence ID" value="NC_011768.1"/>
</dbReference>
<evidence type="ECO:0000256" key="5">
    <source>
        <dbReference type="ARBA" id="ARBA00022694"/>
    </source>
</evidence>
<keyword evidence="12" id="KW-1185">Reference proteome</keyword>
<keyword evidence="6" id="KW-0479">Metal-binding</keyword>
<dbReference type="NCBIfam" id="TIGR00150">
    <property type="entry name" value="T6A_YjeE"/>
    <property type="match status" value="1"/>
</dbReference>
<evidence type="ECO:0000313" key="11">
    <source>
        <dbReference type="EMBL" id="ACL05018.1"/>
    </source>
</evidence>
<evidence type="ECO:0000256" key="6">
    <source>
        <dbReference type="ARBA" id="ARBA00022723"/>
    </source>
</evidence>
<keyword evidence="9" id="KW-0460">Magnesium</keyword>
<evidence type="ECO:0000256" key="3">
    <source>
        <dbReference type="ARBA" id="ARBA00019010"/>
    </source>
</evidence>
<comment type="subcellular location">
    <subcellularLocation>
        <location evidence="1">Cytoplasm</location>
    </subcellularLocation>
</comment>
<dbReference type="eggNOG" id="COG0802">
    <property type="taxonomic scope" value="Bacteria"/>
</dbReference>
<dbReference type="SUPFAM" id="SSF52540">
    <property type="entry name" value="P-loop containing nucleoside triphosphate hydrolases"/>
    <property type="match status" value="1"/>
</dbReference>
<protein>
    <recommendedName>
        <fullName evidence="3">tRNA threonylcarbamoyladenosine biosynthesis protein TsaE</fullName>
    </recommendedName>
    <alternativeName>
        <fullName evidence="10">t(6)A37 threonylcarbamoyladenosine biosynthesis protein TsaE</fullName>
    </alternativeName>
</protein>
<keyword evidence="4" id="KW-0963">Cytoplasm</keyword>
<evidence type="ECO:0000256" key="8">
    <source>
        <dbReference type="ARBA" id="ARBA00022840"/>
    </source>
</evidence>
<dbReference type="InterPro" id="IPR027417">
    <property type="entry name" value="P-loop_NTPase"/>
</dbReference>
<evidence type="ECO:0000313" key="12">
    <source>
        <dbReference type="Proteomes" id="UP000000739"/>
    </source>
</evidence>
<dbReference type="GO" id="GO:0046872">
    <property type="term" value="F:metal ion binding"/>
    <property type="evidence" value="ECO:0007669"/>
    <property type="project" value="UniProtKB-KW"/>
</dbReference>
<dbReference type="AlphaFoldDB" id="B8FJ91"/>
<evidence type="ECO:0000256" key="1">
    <source>
        <dbReference type="ARBA" id="ARBA00004496"/>
    </source>
</evidence>
<keyword evidence="7" id="KW-0547">Nucleotide-binding</keyword>
<gene>
    <name evidence="11" type="ordered locus">Dalk_3329</name>
</gene>
<dbReference type="PANTHER" id="PTHR33540">
    <property type="entry name" value="TRNA THREONYLCARBAMOYLADENOSINE BIOSYNTHESIS PROTEIN TSAE"/>
    <property type="match status" value="1"/>
</dbReference>
<organism evidence="11 12">
    <name type="scientific">Desulfatibacillum aliphaticivorans</name>
    <dbReference type="NCBI Taxonomy" id="218208"/>
    <lineage>
        <taxon>Bacteria</taxon>
        <taxon>Pseudomonadati</taxon>
        <taxon>Thermodesulfobacteriota</taxon>
        <taxon>Desulfobacteria</taxon>
        <taxon>Desulfobacterales</taxon>
        <taxon>Desulfatibacillaceae</taxon>
        <taxon>Desulfatibacillum</taxon>
    </lineage>
</organism>
<evidence type="ECO:0000256" key="10">
    <source>
        <dbReference type="ARBA" id="ARBA00032441"/>
    </source>
</evidence>
<evidence type="ECO:0000256" key="7">
    <source>
        <dbReference type="ARBA" id="ARBA00022741"/>
    </source>
</evidence>
<dbReference type="Gene3D" id="3.40.50.300">
    <property type="entry name" value="P-loop containing nucleotide triphosphate hydrolases"/>
    <property type="match status" value="1"/>
</dbReference>